<comment type="caution">
    <text evidence="2">The sequence shown here is derived from an EMBL/GenBank/DDBJ whole genome shotgun (WGS) entry which is preliminary data.</text>
</comment>
<evidence type="ECO:0000259" key="1">
    <source>
        <dbReference type="Pfam" id="PF05050"/>
    </source>
</evidence>
<gene>
    <name evidence="2" type="ORF">ACFFRI_04625</name>
</gene>
<evidence type="ECO:0000313" key="3">
    <source>
        <dbReference type="Proteomes" id="UP001589750"/>
    </source>
</evidence>
<protein>
    <submittedName>
        <fullName evidence="2">FkbM family methyltransferase</fullName>
        <ecNumber evidence="2">2.1.1.-</ecNumber>
    </submittedName>
</protein>
<feature type="domain" description="Methyltransferase FkbM" evidence="1">
    <location>
        <begin position="51"/>
        <end position="198"/>
    </location>
</feature>
<dbReference type="RefSeq" id="WP_140008359.1">
    <property type="nucleotide sequence ID" value="NZ_JBHMDG010000005.1"/>
</dbReference>
<dbReference type="GO" id="GO:0008168">
    <property type="term" value="F:methyltransferase activity"/>
    <property type="evidence" value="ECO:0007669"/>
    <property type="project" value="UniProtKB-KW"/>
</dbReference>
<sequence length="240" mass="26405">MTPIRERVQDAIPPRIAMRLRAEKNRRALFGLHAPARVLVDMVPQGCVAVDAGANAGLYAYWIARNAATVHAFEPQPRVFDRLRASAPGNVTCHNVALSDARGTAQLHIPATGNGEASLHELGRETEVVDVPTRTLDSFNLNGVGFLKIDVEGHEEALLRGAMQTIRDSRPAVFIEIEERHNPGGIARIADLFASLDYSDALYMAEGQFRPLSSFDPDRHQTPIPTDSPRYANNFLFRAS</sequence>
<dbReference type="EMBL" id="JBHMDG010000005">
    <property type="protein sequence ID" value="MFB9312319.1"/>
    <property type="molecule type" value="Genomic_DNA"/>
</dbReference>
<dbReference type="NCBIfam" id="TIGR01444">
    <property type="entry name" value="fkbM_fam"/>
    <property type="match status" value="1"/>
</dbReference>
<dbReference type="InterPro" id="IPR029063">
    <property type="entry name" value="SAM-dependent_MTases_sf"/>
</dbReference>
<organism evidence="2 3">
    <name type="scientific">Nocardioides plantarum</name>
    <dbReference type="NCBI Taxonomy" id="29299"/>
    <lineage>
        <taxon>Bacteria</taxon>
        <taxon>Bacillati</taxon>
        <taxon>Actinomycetota</taxon>
        <taxon>Actinomycetes</taxon>
        <taxon>Propionibacteriales</taxon>
        <taxon>Nocardioidaceae</taxon>
        <taxon>Nocardioides</taxon>
    </lineage>
</organism>
<proteinExistence type="predicted"/>
<dbReference type="InterPro" id="IPR006342">
    <property type="entry name" value="FkbM_mtfrase"/>
</dbReference>
<keyword evidence="2" id="KW-0808">Transferase</keyword>
<dbReference type="GO" id="GO:0032259">
    <property type="term" value="P:methylation"/>
    <property type="evidence" value="ECO:0007669"/>
    <property type="project" value="UniProtKB-KW"/>
</dbReference>
<reference evidence="2 3" key="1">
    <citation type="submission" date="2024-09" db="EMBL/GenBank/DDBJ databases">
        <authorList>
            <person name="Sun Q."/>
            <person name="Mori K."/>
        </authorList>
    </citation>
    <scope>NUCLEOTIDE SEQUENCE [LARGE SCALE GENOMIC DNA]</scope>
    <source>
        <strain evidence="2 3">JCM 9626</strain>
    </source>
</reference>
<evidence type="ECO:0000313" key="2">
    <source>
        <dbReference type="EMBL" id="MFB9312319.1"/>
    </source>
</evidence>
<dbReference type="Pfam" id="PF05050">
    <property type="entry name" value="Methyltransf_21"/>
    <property type="match status" value="1"/>
</dbReference>
<dbReference type="Gene3D" id="3.40.50.150">
    <property type="entry name" value="Vaccinia Virus protein VP39"/>
    <property type="match status" value="1"/>
</dbReference>
<keyword evidence="3" id="KW-1185">Reference proteome</keyword>
<dbReference type="SUPFAM" id="SSF53335">
    <property type="entry name" value="S-adenosyl-L-methionine-dependent methyltransferases"/>
    <property type="match status" value="1"/>
</dbReference>
<accession>A0ABV5K6F0</accession>
<name>A0ABV5K6F0_9ACTN</name>
<dbReference type="PANTHER" id="PTHR34203:SF15">
    <property type="entry name" value="SLL1173 PROTEIN"/>
    <property type="match status" value="1"/>
</dbReference>
<dbReference type="Proteomes" id="UP001589750">
    <property type="component" value="Unassembled WGS sequence"/>
</dbReference>
<dbReference type="InterPro" id="IPR052514">
    <property type="entry name" value="SAM-dependent_MTase"/>
</dbReference>
<dbReference type="EC" id="2.1.1.-" evidence="2"/>
<dbReference type="PANTHER" id="PTHR34203">
    <property type="entry name" value="METHYLTRANSFERASE, FKBM FAMILY PROTEIN"/>
    <property type="match status" value="1"/>
</dbReference>
<keyword evidence="2" id="KW-0489">Methyltransferase</keyword>